<gene>
    <name evidence="2" type="ORF">NCTC10699_01952</name>
</gene>
<keyword evidence="1" id="KW-1133">Transmembrane helix</keyword>
<reference evidence="2 3" key="1">
    <citation type="submission" date="2018-06" db="EMBL/GenBank/DDBJ databases">
        <authorList>
            <consortium name="Pathogen Informatics"/>
            <person name="Doyle S."/>
        </authorList>
    </citation>
    <scope>NUCLEOTIDE SEQUENCE [LARGE SCALE GENOMIC DNA]</scope>
    <source>
        <strain evidence="2 3">NCTC10699</strain>
    </source>
</reference>
<proteinExistence type="predicted"/>
<evidence type="ECO:0000313" key="2">
    <source>
        <dbReference type="EMBL" id="SUB34292.1"/>
    </source>
</evidence>
<feature type="transmembrane region" description="Helical" evidence="1">
    <location>
        <begin position="51"/>
        <end position="71"/>
    </location>
</feature>
<organism evidence="2 3">
    <name type="scientific">[Pasteurella] mairii</name>
    <dbReference type="NCBI Taxonomy" id="757"/>
    <lineage>
        <taxon>Bacteria</taxon>
        <taxon>Pseudomonadati</taxon>
        <taxon>Pseudomonadota</taxon>
        <taxon>Gammaproteobacteria</taxon>
        <taxon>Pasteurellales</taxon>
        <taxon>Pasteurellaceae</taxon>
    </lineage>
</organism>
<evidence type="ECO:0000256" key="1">
    <source>
        <dbReference type="SAM" id="Phobius"/>
    </source>
</evidence>
<feature type="transmembrane region" description="Helical" evidence="1">
    <location>
        <begin position="7"/>
        <end position="31"/>
    </location>
</feature>
<name>A0A379B742_9PAST</name>
<keyword evidence="1" id="KW-0812">Transmembrane</keyword>
<evidence type="ECO:0000313" key="3">
    <source>
        <dbReference type="Proteomes" id="UP000254280"/>
    </source>
</evidence>
<dbReference type="Proteomes" id="UP000254280">
    <property type="component" value="Unassembled WGS sequence"/>
</dbReference>
<sequence>MKNKFLIHLLVQSIGIYIVLLSVDLFLLLYSWAKYDFLCWKCIDYYSAFKIWLTINTPISLYKIIIFWGWFKPKYKGK</sequence>
<accession>A0A379B742</accession>
<keyword evidence="3" id="KW-1185">Reference proteome</keyword>
<dbReference type="OrthoDB" id="9896847at2"/>
<protein>
    <submittedName>
        <fullName evidence="2">Uncharacterized protein</fullName>
    </submittedName>
</protein>
<dbReference type="AlphaFoldDB" id="A0A379B742"/>
<keyword evidence="1" id="KW-0472">Membrane</keyword>
<dbReference type="EMBL" id="UGSS01000002">
    <property type="protein sequence ID" value="SUB34292.1"/>
    <property type="molecule type" value="Genomic_DNA"/>
</dbReference>